<gene>
    <name evidence="2" type="ORF">CQA54_00710</name>
</gene>
<dbReference type="Proteomes" id="UP000256514">
    <property type="component" value="Unassembled WGS sequence"/>
</dbReference>
<accession>A0A3D8ITU9</accession>
<dbReference type="GO" id="GO:0008360">
    <property type="term" value="P:regulation of cell shape"/>
    <property type="evidence" value="ECO:0007669"/>
    <property type="project" value="InterPro"/>
</dbReference>
<dbReference type="PANTHER" id="PTHR34138:SF1">
    <property type="entry name" value="CELL SHAPE-DETERMINING PROTEIN MREC"/>
    <property type="match status" value="1"/>
</dbReference>
<dbReference type="AlphaFoldDB" id="A0A3D8ITU9"/>
<evidence type="ECO:0000313" key="3">
    <source>
        <dbReference type="Proteomes" id="UP000256514"/>
    </source>
</evidence>
<keyword evidence="3" id="KW-1185">Reference proteome</keyword>
<feature type="domain" description="Rod shape-determining protein MreC beta-barrel core" evidence="1">
    <location>
        <begin position="169"/>
        <end position="261"/>
    </location>
</feature>
<reference evidence="2 3" key="1">
    <citation type="submission" date="2018-04" db="EMBL/GenBank/DDBJ databases">
        <title>Novel Campyloabacter and Helicobacter Species and Strains.</title>
        <authorList>
            <person name="Mannion A.J."/>
            <person name="Shen Z."/>
            <person name="Fox J.G."/>
        </authorList>
    </citation>
    <scope>NUCLEOTIDE SEQUENCE [LARGE SCALE GENOMIC DNA]</scope>
    <source>
        <strain evidence="2 3">MIT 12-6600</strain>
    </source>
</reference>
<evidence type="ECO:0000313" key="2">
    <source>
        <dbReference type="EMBL" id="RDU68366.1"/>
    </source>
</evidence>
<dbReference type="Pfam" id="PF04085">
    <property type="entry name" value="MreC"/>
    <property type="match status" value="1"/>
</dbReference>
<protein>
    <submittedName>
        <fullName evidence="2">Rod shape-determining protein MreC</fullName>
    </submittedName>
</protein>
<dbReference type="GO" id="GO:0005886">
    <property type="term" value="C:plasma membrane"/>
    <property type="evidence" value="ECO:0007669"/>
    <property type="project" value="TreeGrafter"/>
</dbReference>
<dbReference type="InterPro" id="IPR055342">
    <property type="entry name" value="MreC_beta-barrel_core"/>
</dbReference>
<dbReference type="OrthoDB" id="5372414at2"/>
<dbReference type="InterPro" id="IPR007221">
    <property type="entry name" value="MreC"/>
</dbReference>
<dbReference type="RefSeq" id="WP_115570323.1">
    <property type="nucleotide sequence ID" value="NZ_NXLT01000001.1"/>
</dbReference>
<name>A0A3D8ITU9_9HELI</name>
<evidence type="ECO:0000259" key="1">
    <source>
        <dbReference type="Pfam" id="PF04085"/>
    </source>
</evidence>
<dbReference type="InterPro" id="IPR042175">
    <property type="entry name" value="Cell/Rod_MreC_2"/>
</dbReference>
<organism evidence="2 3">
    <name type="scientific">Helicobacter equorum</name>
    <dbReference type="NCBI Taxonomy" id="361872"/>
    <lineage>
        <taxon>Bacteria</taxon>
        <taxon>Pseudomonadati</taxon>
        <taxon>Campylobacterota</taxon>
        <taxon>Epsilonproteobacteria</taxon>
        <taxon>Campylobacterales</taxon>
        <taxon>Helicobacteraceae</taxon>
        <taxon>Helicobacter</taxon>
    </lineage>
</organism>
<dbReference type="EMBL" id="NXLT01000001">
    <property type="protein sequence ID" value="RDU68366.1"/>
    <property type="molecule type" value="Genomic_DNA"/>
</dbReference>
<proteinExistence type="predicted"/>
<dbReference type="Gene3D" id="2.40.10.350">
    <property type="entry name" value="Rod shape-determining protein MreC, domain 2"/>
    <property type="match status" value="1"/>
</dbReference>
<comment type="caution">
    <text evidence="2">The sequence shown here is derived from an EMBL/GenBank/DDBJ whole genome shotgun (WGS) entry which is preliminary data.</text>
</comment>
<sequence length="268" mass="31000">MRYKTLVFLVLFFVTIIVTMEVNKGFEARVLNVGDKVRLFFISGWDQVWLWYRTYFSQADEIRTLRQKVADYDKILLQNTELINQNTELKSLIHSDLHNDPEFYLARMSAYVQMGQYDKVWLALDSHVRQKLESTQELQILGLVRDNVAFGIAKFEHTRLQGFLNNAKECSYGVFIGKNKAIGIVDNTIKSKNDAYINVSYIPKWTSIEVGDEVYTNGLDGIFIENVLVGKVMEVYEESNFLRVSVLPYAQTQDLGYVWVVDTSISEL</sequence>
<dbReference type="PANTHER" id="PTHR34138">
    <property type="entry name" value="CELL SHAPE-DETERMINING PROTEIN MREC"/>
    <property type="match status" value="1"/>
</dbReference>